<sequence>MDSKTLIKSIRCYSVYQRTVESSSELRSTRQNEKPSCIIYHRSSVDLTVKRFMRKGHLYPPVPSEEGEVHGKEGDVVEGNEYERVTVGVVYEDNSEKMAVKTYKWINNDYIKGE</sequence>
<evidence type="ECO:0000313" key="1">
    <source>
        <dbReference type="EMBL" id="CAF2153637.1"/>
    </source>
</evidence>
<dbReference type="Proteomes" id="UP001295469">
    <property type="component" value="Chromosome A01"/>
</dbReference>
<protein>
    <submittedName>
        <fullName evidence="1">(rape) hypothetical protein</fullName>
    </submittedName>
</protein>
<name>A0A816Y103_BRANA</name>
<accession>A0A816Y103</accession>
<proteinExistence type="predicted"/>
<dbReference type="AlphaFoldDB" id="A0A816Y103"/>
<organism evidence="1">
    <name type="scientific">Brassica napus</name>
    <name type="common">Rape</name>
    <dbReference type="NCBI Taxonomy" id="3708"/>
    <lineage>
        <taxon>Eukaryota</taxon>
        <taxon>Viridiplantae</taxon>
        <taxon>Streptophyta</taxon>
        <taxon>Embryophyta</taxon>
        <taxon>Tracheophyta</taxon>
        <taxon>Spermatophyta</taxon>
        <taxon>Magnoliopsida</taxon>
        <taxon>eudicotyledons</taxon>
        <taxon>Gunneridae</taxon>
        <taxon>Pentapetalae</taxon>
        <taxon>rosids</taxon>
        <taxon>malvids</taxon>
        <taxon>Brassicales</taxon>
        <taxon>Brassicaceae</taxon>
        <taxon>Brassiceae</taxon>
        <taxon>Brassica</taxon>
    </lineage>
</organism>
<gene>
    <name evidence="1" type="ORF">DARMORV10_A01P33270.1</name>
</gene>
<dbReference type="EMBL" id="HG994355">
    <property type="protein sequence ID" value="CAF2153637.1"/>
    <property type="molecule type" value="Genomic_DNA"/>
</dbReference>
<reference evidence="1" key="1">
    <citation type="submission" date="2021-01" db="EMBL/GenBank/DDBJ databases">
        <authorList>
            <consortium name="Genoscope - CEA"/>
            <person name="William W."/>
        </authorList>
    </citation>
    <scope>NUCLEOTIDE SEQUENCE</scope>
</reference>